<feature type="active site" description="Charge relay system" evidence="5">
    <location>
        <position position="206"/>
    </location>
</feature>
<evidence type="ECO:0000256" key="5">
    <source>
        <dbReference type="PROSITE-ProRule" id="PRU01240"/>
    </source>
</evidence>
<dbReference type="InterPro" id="IPR023828">
    <property type="entry name" value="Peptidase_S8_Ser-AS"/>
</dbReference>
<dbReference type="InterPro" id="IPR036709">
    <property type="entry name" value="Autotransporte_beta_dom_sf"/>
</dbReference>
<reference evidence="7 8" key="1">
    <citation type="submission" date="2019-06" db="EMBL/GenBank/DDBJ databases">
        <title>Pseudomonas bimorpha sp. nov. isolated from bovine raw milk and skim milk concentrate.</title>
        <authorList>
            <person name="Hofmann K."/>
            <person name="Huptas C."/>
            <person name="Doll E."/>
            <person name="Scherer S."/>
            <person name="Wenning M."/>
        </authorList>
    </citation>
    <scope>NUCLEOTIDE SEQUENCE [LARGE SCALE GENOMIC DNA]</scope>
    <source>
        <strain evidence="7 8">DSM 108989</strain>
    </source>
</reference>
<proteinExistence type="inferred from homology"/>
<dbReference type="InterPro" id="IPR022398">
    <property type="entry name" value="Peptidase_S8_His-AS"/>
</dbReference>
<dbReference type="Gene3D" id="3.40.50.200">
    <property type="entry name" value="Peptidase S8/S53 domain"/>
    <property type="match status" value="1"/>
</dbReference>
<dbReference type="PROSITE" id="PS00138">
    <property type="entry name" value="SUBTILASE_SER"/>
    <property type="match status" value="1"/>
</dbReference>
<keyword evidence="1 5" id="KW-0645">Protease</keyword>
<dbReference type="Pfam" id="PF00082">
    <property type="entry name" value="Peptidase_S8"/>
    <property type="match status" value="1"/>
</dbReference>
<evidence type="ECO:0000256" key="4">
    <source>
        <dbReference type="ARBA" id="ARBA00022825"/>
    </source>
</evidence>
<dbReference type="PROSITE" id="PS00137">
    <property type="entry name" value="SUBTILASE_HIS"/>
    <property type="match status" value="1"/>
</dbReference>
<dbReference type="PANTHER" id="PTHR42884:SF14">
    <property type="entry name" value="NEUROENDOCRINE CONVERTASE 1"/>
    <property type="match status" value="1"/>
</dbReference>
<dbReference type="EMBL" id="VFIO01000009">
    <property type="protein sequence ID" value="TWR87087.1"/>
    <property type="molecule type" value="Genomic_DNA"/>
</dbReference>
<dbReference type="InterPro" id="IPR036852">
    <property type="entry name" value="Peptidase_S8/S53_dom_sf"/>
</dbReference>
<keyword evidence="8" id="KW-1185">Reference proteome</keyword>
<comment type="caution">
    <text evidence="7">The sequence shown here is derived from an EMBL/GenBank/DDBJ whole genome shotgun (WGS) entry which is preliminary data.</text>
</comment>
<dbReference type="Gene3D" id="2.40.128.130">
    <property type="entry name" value="Autotransporter beta-domain"/>
    <property type="match status" value="1"/>
</dbReference>
<dbReference type="SUPFAM" id="SSF52743">
    <property type="entry name" value="Subtilisin-like"/>
    <property type="match status" value="1"/>
</dbReference>
<dbReference type="InterPro" id="IPR015500">
    <property type="entry name" value="Peptidase_S8_subtilisin-rel"/>
</dbReference>
<dbReference type="SUPFAM" id="SSF103515">
    <property type="entry name" value="Autotransporter"/>
    <property type="match status" value="1"/>
</dbReference>
<dbReference type="PANTHER" id="PTHR42884">
    <property type="entry name" value="PROPROTEIN CONVERTASE SUBTILISIN/KEXIN-RELATED"/>
    <property type="match status" value="1"/>
</dbReference>
<organism evidence="7 8">
    <name type="scientific">Pseudomonas saxonica</name>
    <dbReference type="NCBI Taxonomy" id="2600598"/>
    <lineage>
        <taxon>Bacteria</taxon>
        <taxon>Pseudomonadati</taxon>
        <taxon>Pseudomonadota</taxon>
        <taxon>Gammaproteobacteria</taxon>
        <taxon>Pseudomonadales</taxon>
        <taxon>Pseudomonadaceae</taxon>
        <taxon>Pseudomonas</taxon>
    </lineage>
</organism>
<feature type="active site" description="Charge relay system" evidence="5">
    <location>
        <position position="432"/>
    </location>
</feature>
<evidence type="ECO:0000259" key="6">
    <source>
        <dbReference type="PROSITE" id="PS51208"/>
    </source>
</evidence>
<dbReference type="PRINTS" id="PR00723">
    <property type="entry name" value="SUBTILISIN"/>
</dbReference>
<dbReference type="InterPro" id="IPR034061">
    <property type="entry name" value="Peptidases_S8_Autotransporter"/>
</dbReference>
<gene>
    <name evidence="7" type="ORF">FJD38_19285</name>
</gene>
<dbReference type="NCBIfam" id="TIGR01414">
    <property type="entry name" value="autotrans_barl"/>
    <property type="match status" value="1"/>
</dbReference>
<dbReference type="InterPro" id="IPR000209">
    <property type="entry name" value="Peptidase_S8/S53_dom"/>
</dbReference>
<dbReference type="InterPro" id="IPR005546">
    <property type="entry name" value="Autotransporte_beta"/>
</dbReference>
<evidence type="ECO:0000256" key="1">
    <source>
        <dbReference type="ARBA" id="ARBA00022670"/>
    </source>
</evidence>
<accession>A0ABY3GDC9</accession>
<keyword evidence="4 5" id="KW-0720">Serine protease</keyword>
<evidence type="ECO:0000313" key="8">
    <source>
        <dbReference type="Proteomes" id="UP000318428"/>
    </source>
</evidence>
<evidence type="ECO:0000256" key="2">
    <source>
        <dbReference type="ARBA" id="ARBA00022729"/>
    </source>
</evidence>
<sequence>MYSLTKEPEASAALSNCVRYAFCCNFPTLFRGHYPNGALQMPNLKIPPQTPFTLSLVAGLWAFASNALAYSEQGRLHDTATWRSDEFTSNWGLAAIGADAAYARGLSGDGVRLSLADSGTDLRHSEFGEKDHRPIRLADEGCERETMPGATQPGCFYSEGDRASIEYNDLPPKTLAMLQDMVANGTLSNLEFDRYKGMLGASYDPHGTHVAGTMLANRDGNGMHGVAYGANLSPLRLFSHIYNDAPYSLDRTVTVNASNEAYANAYQQMQEQNVRVINHSWGIPEKLDTVEQLDAALHVQRSSVGTVLGNMSLGGGLLQVWAAGNSQRRNQTPETAPFADALASLPRAMPELEPYWLTVVNLNQNLTLDPSSFRCGYSKEWCVAAPGTRITSTVVDSQIKVENIYDKNDEVEGFKVIDERLDFDYDTYTGTSMAAPHVTGALGLLIERFPYLDNPQIRDVLLTTAQDLGEPGVDDVYGWGLIDLKKAIDGPGQIRVDTTVVMDRRAGGAVVWQGHAWDDWRNNISGPGRLSKAGEGWLRLSGDNSFAGATLYSGLLELDGNNRLTSDVTIQGGLLRLNGTLQDTDLNVKGGIAQINGRQQQGLTRVSVAGVLSGDGQLSDTHVQGTIVPGSEQRPLTINGEYRQLEGSTLILSPALNPAAISLQVRGLAHIEGGTLRLTHLPDAFALGKHYGVLQADAGINGQFTSIDHRQFSPFLSFTQTREAHTLGFDVGRGLPLVAAATNANQRATAHAADGLDISHTLAQRLTSLFPNEATRALDQLSGDLHPGIQSVMIEDSRVIREAALQRARSAGDNTSRPPGSAGQAVWVQSIHSNGRLDGDGNAARISHSRKGVMIGADHDFEHGTRAGVVLASTEGSVTSANAGKATIDTYQIGVHAGHTWGAFGLYGGVAYARNPIQTKRRVSFSDIDDSLSTRYVNHTRQLFTEGNYRWELGPWDVQPYLQFAHVSTRSAGFSETAGISALKGKPASQAVNLNTGGVRLSLDMGKTSMGPSWLSLNGGVAYTRASGDLSPTVDASWQGAGSMRIAGAPLNRSVVNMNAGAVARLTRDSALSLSITNQRGNRSREQSVNAQYQFEF</sequence>
<name>A0ABY3GDC9_9PSED</name>
<protein>
    <submittedName>
        <fullName evidence="7">Autotransporter domain-containing protein</fullName>
    </submittedName>
</protein>
<dbReference type="SMART" id="SM00869">
    <property type="entry name" value="Autotransporter"/>
    <property type="match status" value="1"/>
</dbReference>
<keyword evidence="2" id="KW-0732">Signal</keyword>
<keyword evidence="3 5" id="KW-0378">Hydrolase</keyword>
<dbReference type="Proteomes" id="UP000318428">
    <property type="component" value="Unassembled WGS sequence"/>
</dbReference>
<feature type="domain" description="Autotransporter" evidence="6">
    <location>
        <begin position="819"/>
        <end position="1097"/>
    </location>
</feature>
<dbReference type="InterPro" id="IPR006315">
    <property type="entry name" value="OM_autotransptr_brl_dom"/>
</dbReference>
<dbReference type="PROSITE" id="PS51892">
    <property type="entry name" value="SUBTILASE"/>
    <property type="match status" value="1"/>
</dbReference>
<evidence type="ECO:0000313" key="7">
    <source>
        <dbReference type="EMBL" id="TWR87087.1"/>
    </source>
</evidence>
<dbReference type="Pfam" id="PF03797">
    <property type="entry name" value="Autotransporter"/>
    <property type="match status" value="1"/>
</dbReference>
<comment type="similarity">
    <text evidence="5">Belongs to the peptidase S8 family.</text>
</comment>
<evidence type="ECO:0000256" key="3">
    <source>
        <dbReference type="ARBA" id="ARBA00022801"/>
    </source>
</evidence>
<dbReference type="CDD" id="cd04848">
    <property type="entry name" value="Peptidases_S8_Autotransporter_serine_protease_like"/>
    <property type="match status" value="1"/>
</dbReference>
<dbReference type="PROSITE" id="PS51208">
    <property type="entry name" value="AUTOTRANSPORTER"/>
    <property type="match status" value="1"/>
</dbReference>
<feature type="active site" description="Charge relay system" evidence="5">
    <location>
        <position position="117"/>
    </location>
</feature>